<dbReference type="EMBL" id="JAHXDE010000004">
    <property type="protein sequence ID" value="MCT8506266.1"/>
    <property type="molecule type" value="Genomic_DNA"/>
</dbReference>
<dbReference type="Proteomes" id="UP001145353">
    <property type="component" value="Unassembled WGS sequence"/>
</dbReference>
<dbReference type="PROSITE" id="PS51257">
    <property type="entry name" value="PROKAR_LIPOPROTEIN"/>
    <property type="match status" value="1"/>
</dbReference>
<proteinExistence type="predicted"/>
<feature type="signal peptide" evidence="1">
    <location>
        <begin position="1"/>
        <end position="19"/>
    </location>
</feature>
<evidence type="ECO:0000313" key="2">
    <source>
        <dbReference type="EMBL" id="MCT8506266.1"/>
    </source>
</evidence>
<reference evidence="2" key="2">
    <citation type="journal article" date="2022" name="Syst. Appl. Microbiol.">
        <title>Chromohalobacter moromii sp. nov., a moderately halophilic bacterium isolated from lupine-based moromi fermentation.</title>
        <authorList>
            <person name="Lulf R.H."/>
            <person name="Hilgarth M."/>
            <person name="Ehrmann M.A."/>
        </authorList>
    </citation>
    <scope>NUCLEOTIDE SEQUENCE</scope>
    <source>
        <strain evidence="2">TMW 2.2304</strain>
    </source>
</reference>
<sequence length="151" mass="16486">MNKMVVLALIFALSGCAYTVPTSLKNNPNIVISDDGVNGQPAFKSIVFIRPSSSSSYVEQCLLKEAGGSVSLIREVYSVTGQSAYVSNSLRRSIPFQYSLSLRPEEGVYRFEKIRFNEDEVGGPLFASEAVDAEKAYAEMEAIVGRIQSCL</sequence>
<protein>
    <recommendedName>
        <fullName evidence="4">Lipoprotein</fullName>
    </recommendedName>
</protein>
<evidence type="ECO:0000313" key="3">
    <source>
        <dbReference type="Proteomes" id="UP001145353"/>
    </source>
</evidence>
<comment type="caution">
    <text evidence="2">The sequence shown here is derived from an EMBL/GenBank/DDBJ whole genome shotgun (WGS) entry which is preliminary data.</text>
</comment>
<keyword evidence="1" id="KW-0732">Signal</keyword>
<feature type="chain" id="PRO_5040784897" description="Lipoprotein" evidence="1">
    <location>
        <begin position="20"/>
        <end position="151"/>
    </location>
</feature>
<organism evidence="2 3">
    <name type="scientific">Chromohalobacter moromii</name>
    <dbReference type="NCBI Taxonomy" id="2860329"/>
    <lineage>
        <taxon>Bacteria</taxon>
        <taxon>Pseudomonadati</taxon>
        <taxon>Pseudomonadota</taxon>
        <taxon>Gammaproteobacteria</taxon>
        <taxon>Oceanospirillales</taxon>
        <taxon>Halomonadaceae</taxon>
        <taxon>Chromohalobacter</taxon>
    </lineage>
</organism>
<evidence type="ECO:0008006" key="4">
    <source>
        <dbReference type="Google" id="ProtNLM"/>
    </source>
</evidence>
<reference evidence="2" key="1">
    <citation type="submission" date="2021-07" db="EMBL/GenBank/DDBJ databases">
        <authorList>
            <person name="Luelf R.H."/>
        </authorList>
    </citation>
    <scope>NUCLEOTIDE SEQUENCE</scope>
    <source>
        <strain evidence="2">TMW 2.2304</strain>
    </source>
</reference>
<evidence type="ECO:0000256" key="1">
    <source>
        <dbReference type="SAM" id="SignalP"/>
    </source>
</evidence>
<dbReference type="AlphaFoldDB" id="A0A9X2X3W0"/>
<gene>
    <name evidence="2" type="ORF">KZO87_12860</name>
</gene>
<keyword evidence="3" id="KW-1185">Reference proteome</keyword>
<name>A0A9X2X3W0_9GAMM</name>
<dbReference type="RefSeq" id="WP_247640403.1">
    <property type="nucleotide sequence ID" value="NZ_JAHXCZ010000004.1"/>
</dbReference>
<accession>A0A9X2X3W0</accession>